<dbReference type="SUPFAM" id="SSF55326">
    <property type="entry name" value="PurM N-terminal domain-like"/>
    <property type="match status" value="1"/>
</dbReference>
<evidence type="ECO:0000259" key="3">
    <source>
        <dbReference type="Pfam" id="PF02769"/>
    </source>
</evidence>
<keyword evidence="2" id="KW-0067">ATP-binding</keyword>
<dbReference type="SUPFAM" id="SSF56042">
    <property type="entry name" value="PurM C-terminal domain-like"/>
    <property type="match status" value="1"/>
</dbReference>
<dbReference type="InterPro" id="IPR036921">
    <property type="entry name" value="PurM-like_N_sf"/>
</dbReference>
<dbReference type="InterPro" id="IPR010918">
    <property type="entry name" value="PurM-like_C_dom"/>
</dbReference>
<gene>
    <name evidence="4" type="ORF">DMAD_00507</name>
</gene>
<dbReference type="Pfam" id="PF02769">
    <property type="entry name" value="AIRS_C"/>
    <property type="match status" value="1"/>
</dbReference>
<dbReference type="Gene3D" id="3.90.650.10">
    <property type="entry name" value="PurM-like C-terminal domain"/>
    <property type="match status" value="1"/>
</dbReference>
<evidence type="ECO:0000256" key="1">
    <source>
        <dbReference type="ARBA" id="ARBA00022741"/>
    </source>
</evidence>
<dbReference type="GO" id="GO:0005737">
    <property type="term" value="C:cytoplasm"/>
    <property type="evidence" value="ECO:0007669"/>
    <property type="project" value="TreeGrafter"/>
</dbReference>
<dbReference type="PANTHER" id="PTHR10256">
    <property type="entry name" value="SELENIDE, WATER DIKINASE"/>
    <property type="match status" value="1"/>
</dbReference>
<dbReference type="Proteomes" id="UP001500889">
    <property type="component" value="Chromosome A"/>
</dbReference>
<name>A0AAU9FZ41_DROMD</name>
<evidence type="ECO:0000256" key="2">
    <source>
        <dbReference type="ARBA" id="ARBA00022840"/>
    </source>
</evidence>
<dbReference type="EMBL" id="AP029266">
    <property type="protein sequence ID" value="BFG00536.1"/>
    <property type="molecule type" value="Genomic_DNA"/>
</dbReference>
<reference evidence="4 5" key="1">
    <citation type="submission" date="2024-02" db="EMBL/GenBank/DDBJ databases">
        <title>A chromosome-level genome assembly of Drosophila madeirensis, a fruit fly species endemic to Madeira island.</title>
        <authorList>
            <person name="Tomihara K."/>
            <person name="Llopart A."/>
            <person name="Yamamoto D."/>
        </authorList>
    </citation>
    <scope>NUCLEOTIDE SEQUENCE [LARGE SCALE GENOMIC DNA]</scope>
    <source>
        <strain evidence="4 5">RF1</strain>
    </source>
</reference>
<accession>A0AAU9FZ41</accession>
<evidence type="ECO:0000313" key="5">
    <source>
        <dbReference type="Proteomes" id="UP001500889"/>
    </source>
</evidence>
<dbReference type="AlphaFoldDB" id="A0AAU9FZ41"/>
<dbReference type="GO" id="GO:0016260">
    <property type="term" value="P:selenocysteine biosynthetic process"/>
    <property type="evidence" value="ECO:0007669"/>
    <property type="project" value="TreeGrafter"/>
</dbReference>
<dbReference type="GO" id="GO:0005524">
    <property type="term" value="F:ATP binding"/>
    <property type="evidence" value="ECO:0007669"/>
    <property type="project" value="UniProtKB-KW"/>
</dbReference>
<dbReference type="PANTHER" id="PTHR10256:SF0">
    <property type="entry name" value="INACTIVE SELENIDE, WATER DIKINASE-LIKE PROTEIN-RELATED"/>
    <property type="match status" value="1"/>
</dbReference>
<dbReference type="GO" id="GO:0004756">
    <property type="term" value="F:selenide, water dikinase activity"/>
    <property type="evidence" value="ECO:0007669"/>
    <property type="project" value="TreeGrafter"/>
</dbReference>
<protein>
    <submittedName>
        <fullName evidence="4">Inactive selenide water dikinase-like protein</fullName>
    </submittedName>
</protein>
<dbReference type="Gene3D" id="3.30.1330.10">
    <property type="entry name" value="PurM-like, N-terminal domain"/>
    <property type="match status" value="1"/>
</dbReference>
<keyword evidence="5" id="KW-1185">Reference proteome</keyword>
<evidence type="ECO:0000313" key="4">
    <source>
        <dbReference type="EMBL" id="BFG00536.1"/>
    </source>
</evidence>
<sequence length="393" mass="43329">MSRKRCTSLTAKLLKYACADVPFCAEDFDLGDASDLISYADPQTVCRVLEPSMKFKLPQADTDDSTEGNQLQMCRSVEVYEEDGWGTTITALAAGQFQVQVVGRFCPVVNEPYMMGRIGCASLLSSLYTMGVSGQSVLMQLTISWKLTELQRDVFVPLMVRGFEDGCKEADVKISGQQIEWSRWLSIGGVALGFYDASKKFIVPEHAVPGDVLVLTKPLGTHEATRAFARLQEPEIRARILRRISEQALGDAYRQALKSMGHLNRVASLLMNIYNAHAVTAIGEHGFMKHAEALAQRQQENVSFCITNIPVIAGMQLISKRLVKGLSPEMSGGLLICMAPAQASQFIEQFNEAVGYQPWIVGSVESGSKTVYMAEDARIIEQFSDNGIIEFDE</sequence>
<keyword evidence="1" id="KW-0547">Nucleotide-binding</keyword>
<proteinExistence type="predicted"/>
<feature type="domain" description="PurM-like C-terminal" evidence="3">
    <location>
        <begin position="209"/>
        <end position="370"/>
    </location>
</feature>
<dbReference type="InterPro" id="IPR036676">
    <property type="entry name" value="PurM-like_C_sf"/>
</dbReference>
<organism evidence="4 5">
    <name type="scientific">Drosophila madeirensis</name>
    <name type="common">Fruit fly</name>
    <dbReference type="NCBI Taxonomy" id="30013"/>
    <lineage>
        <taxon>Eukaryota</taxon>
        <taxon>Metazoa</taxon>
        <taxon>Ecdysozoa</taxon>
        <taxon>Arthropoda</taxon>
        <taxon>Hexapoda</taxon>
        <taxon>Insecta</taxon>
        <taxon>Pterygota</taxon>
        <taxon>Neoptera</taxon>
        <taxon>Endopterygota</taxon>
        <taxon>Diptera</taxon>
        <taxon>Brachycera</taxon>
        <taxon>Muscomorpha</taxon>
        <taxon>Ephydroidea</taxon>
        <taxon>Drosophilidae</taxon>
        <taxon>Drosophila</taxon>
        <taxon>Sophophora</taxon>
    </lineage>
</organism>
<dbReference type="InterPro" id="IPR004536">
    <property type="entry name" value="SPS/SelD"/>
</dbReference>